<dbReference type="STRING" id="929556.Solca_1035"/>
<feature type="signal peptide" evidence="1">
    <location>
        <begin position="1"/>
        <end position="19"/>
    </location>
</feature>
<accession>H8KV85</accession>
<reference evidence="2" key="1">
    <citation type="submission" date="2012-02" db="EMBL/GenBank/DDBJ databases">
        <title>The complete genome of Solitalea canadensis DSM 3403.</title>
        <authorList>
            <consortium name="US DOE Joint Genome Institute (JGI-PGF)"/>
            <person name="Lucas S."/>
            <person name="Copeland A."/>
            <person name="Lapidus A."/>
            <person name="Glavina del Rio T."/>
            <person name="Dalin E."/>
            <person name="Tice H."/>
            <person name="Bruce D."/>
            <person name="Goodwin L."/>
            <person name="Pitluck S."/>
            <person name="Peters L."/>
            <person name="Ovchinnikova G."/>
            <person name="Lu M."/>
            <person name="Kyrpides N."/>
            <person name="Mavromatis K."/>
            <person name="Ivanova N."/>
            <person name="Brettin T."/>
            <person name="Detter J.C."/>
            <person name="Han C."/>
            <person name="Larimer F."/>
            <person name="Land M."/>
            <person name="Hauser L."/>
            <person name="Markowitz V."/>
            <person name="Cheng J.-F."/>
            <person name="Hugenholtz P."/>
            <person name="Woyke T."/>
            <person name="Wu D."/>
            <person name="Spring S."/>
            <person name="Schroeder M."/>
            <person name="Kopitz M."/>
            <person name="Brambilla E."/>
            <person name="Klenk H.-P."/>
            <person name="Eisen J.A."/>
        </authorList>
    </citation>
    <scope>NUCLEOTIDE SEQUENCE</scope>
    <source>
        <strain evidence="2">DSM 3403</strain>
    </source>
</reference>
<evidence type="ECO:0000313" key="3">
    <source>
        <dbReference type="Proteomes" id="UP000007590"/>
    </source>
</evidence>
<evidence type="ECO:0000256" key="1">
    <source>
        <dbReference type="SAM" id="SignalP"/>
    </source>
</evidence>
<evidence type="ECO:0000313" key="2">
    <source>
        <dbReference type="EMBL" id="AFD06143.1"/>
    </source>
</evidence>
<dbReference type="KEGG" id="scn:Solca_1035"/>
<dbReference type="EMBL" id="CP003349">
    <property type="protein sequence ID" value="AFD06143.1"/>
    <property type="molecule type" value="Genomic_DNA"/>
</dbReference>
<dbReference type="AlphaFoldDB" id="H8KV85"/>
<keyword evidence="3" id="KW-1185">Reference proteome</keyword>
<dbReference type="Proteomes" id="UP000007590">
    <property type="component" value="Chromosome"/>
</dbReference>
<evidence type="ECO:0008006" key="4">
    <source>
        <dbReference type="Google" id="ProtNLM"/>
    </source>
</evidence>
<dbReference type="RefSeq" id="WP_014679370.1">
    <property type="nucleotide sequence ID" value="NC_017770.1"/>
</dbReference>
<organism evidence="2 3">
    <name type="scientific">Solitalea canadensis (strain ATCC 29591 / DSM 3403 / JCM 21819 / LMG 8368 / NBRC 15130 / NCIMB 12057 / USAM 9D)</name>
    <name type="common">Flexibacter canadensis</name>
    <dbReference type="NCBI Taxonomy" id="929556"/>
    <lineage>
        <taxon>Bacteria</taxon>
        <taxon>Pseudomonadati</taxon>
        <taxon>Bacteroidota</taxon>
        <taxon>Sphingobacteriia</taxon>
        <taxon>Sphingobacteriales</taxon>
        <taxon>Sphingobacteriaceae</taxon>
        <taxon>Solitalea</taxon>
    </lineage>
</organism>
<proteinExistence type="predicted"/>
<keyword evidence="1" id="KW-0732">Signal</keyword>
<dbReference type="HOGENOM" id="CLU_1199138_0_0_10"/>
<protein>
    <recommendedName>
        <fullName evidence="4">SPOR domain-containing protein</fullName>
    </recommendedName>
</protein>
<name>H8KV85_SOLCM</name>
<feature type="chain" id="PRO_5003613934" description="SPOR domain-containing protein" evidence="1">
    <location>
        <begin position="20"/>
        <end position="231"/>
    </location>
</feature>
<gene>
    <name evidence="2" type="ordered locus">Solca_1035</name>
</gene>
<dbReference type="OrthoDB" id="795133at2"/>
<sequence length="231" mass="26139">MNKILLSIVMLLSLQKAIAQNKTIAQFAIWKPNPGQDQSFENGYKKHLTWHKANNDPWSWYGWFISSGPRCGQFVDATFDHSWGDFDHSVKPGEDMADNELHVFPFATLQTVFKASYLKDVSVSNESSLKSKFLRLITLEVNDVSNGIKMLEKLKTTNTDIKTLMCYKIVDGGSLNQLLLLLGFNSFSEYEKAENLQNQLSAIESSFKMSIIKSITSETLVYSADMSLFPN</sequence>
<dbReference type="eggNOG" id="ENOG503303Z">
    <property type="taxonomic scope" value="Bacteria"/>
</dbReference>